<dbReference type="InterPro" id="IPR011010">
    <property type="entry name" value="DNA_brk_join_enz"/>
</dbReference>
<comment type="caution">
    <text evidence="7">The sequence shown here is derived from an EMBL/GenBank/DDBJ whole genome shotgun (WGS) entry which is preliminary data.</text>
</comment>
<dbReference type="PANTHER" id="PTHR34605">
    <property type="entry name" value="PHAGE_INTEGRASE DOMAIN-CONTAINING PROTEIN"/>
    <property type="match status" value="1"/>
</dbReference>
<dbReference type="PANTHER" id="PTHR34605:SF3">
    <property type="entry name" value="P CELL-TYPE AGGLUTINATION PROTEIN MAP4-LIKE-RELATED"/>
    <property type="match status" value="1"/>
</dbReference>
<feature type="domain" description="Tyr recombinase" evidence="5">
    <location>
        <begin position="129"/>
        <end position="310"/>
    </location>
</feature>
<dbReference type="GeneID" id="95568891"/>
<evidence type="ECO:0000256" key="3">
    <source>
        <dbReference type="ARBA" id="ARBA00023172"/>
    </source>
</evidence>
<dbReference type="Pfam" id="PF00589">
    <property type="entry name" value="Phage_integrase"/>
    <property type="match status" value="1"/>
</dbReference>
<dbReference type="InterPro" id="IPR002104">
    <property type="entry name" value="Integrase_catalytic"/>
</dbReference>
<proteinExistence type="predicted"/>
<dbReference type="Gene3D" id="1.10.150.130">
    <property type="match status" value="1"/>
</dbReference>
<keyword evidence="1" id="KW-0229">DNA integration</keyword>
<evidence type="ECO:0000313" key="7">
    <source>
        <dbReference type="EMBL" id="EGA70793.1"/>
    </source>
</evidence>
<evidence type="ECO:0000313" key="8">
    <source>
        <dbReference type="Proteomes" id="UP000006228"/>
    </source>
</evidence>
<sequence>MRKKIREVSCETEKKQLINQFANNATLEQVNFLTANQYARNSLLAMTKDWNLFIDFCKSKSVSPLPASSTAVRLFIEKEAAQRKYSTVKRYVVTISLFHRILRLPDPTASSGVKLAVAKLRLDKKGDANATVAFAREHLDELTNLLTGSKHSRDIRNLAMYHLMFEGMLKRSELRDLTISDLDERNDVVFLNIGEQSIALSSQAQSCLSKWLAVRTATSWLFSAIDKHGNISENRLDDSSIYRALRYASDVLDLPVKFSGQSLRVGAAKELAKAGVKVRDIQQRGRWLSAAMPYQYIGNKAMADTERMVFKRFKPIS</sequence>
<dbReference type="Proteomes" id="UP000006228">
    <property type="component" value="Unassembled WGS sequence"/>
</dbReference>
<dbReference type="InterPro" id="IPR052925">
    <property type="entry name" value="Phage_Integrase-like_Recomb"/>
</dbReference>
<dbReference type="InterPro" id="IPR044068">
    <property type="entry name" value="CB"/>
</dbReference>
<evidence type="ECO:0000256" key="1">
    <source>
        <dbReference type="ARBA" id="ARBA00022908"/>
    </source>
</evidence>
<dbReference type="OrthoDB" id="5914130at2"/>
<evidence type="ECO:0008006" key="9">
    <source>
        <dbReference type="Google" id="ProtNLM"/>
    </source>
</evidence>
<evidence type="ECO:0000256" key="4">
    <source>
        <dbReference type="PROSITE-ProRule" id="PRU01248"/>
    </source>
</evidence>
<keyword evidence="2 4" id="KW-0238">DNA-binding</keyword>
<dbReference type="Gene3D" id="1.10.443.10">
    <property type="entry name" value="Intergrase catalytic core"/>
    <property type="match status" value="1"/>
</dbReference>
<dbReference type="PROSITE" id="PS51898">
    <property type="entry name" value="TYR_RECOMBINASE"/>
    <property type="match status" value="1"/>
</dbReference>
<dbReference type="GO" id="GO:0003677">
    <property type="term" value="F:DNA binding"/>
    <property type="evidence" value="ECO:0007669"/>
    <property type="project" value="UniProtKB-UniRule"/>
</dbReference>
<dbReference type="eggNOG" id="COG4974">
    <property type="taxonomic scope" value="Bacteria"/>
</dbReference>
<name>E8M5K0_PHOS4</name>
<dbReference type="InterPro" id="IPR013762">
    <property type="entry name" value="Integrase-like_cat_sf"/>
</dbReference>
<feature type="domain" description="Core-binding (CB)" evidence="6">
    <location>
        <begin position="12"/>
        <end position="103"/>
    </location>
</feature>
<dbReference type="GO" id="GO:0015074">
    <property type="term" value="P:DNA integration"/>
    <property type="evidence" value="ECO:0007669"/>
    <property type="project" value="UniProtKB-KW"/>
</dbReference>
<organism evidence="7 8">
    <name type="scientific">Vibrio sinaloensis DSM 21326</name>
    <dbReference type="NCBI Taxonomy" id="945550"/>
    <lineage>
        <taxon>Bacteria</taxon>
        <taxon>Pseudomonadati</taxon>
        <taxon>Pseudomonadota</taxon>
        <taxon>Gammaproteobacteria</taxon>
        <taxon>Vibrionales</taxon>
        <taxon>Vibrionaceae</taxon>
        <taxon>Vibrio</taxon>
        <taxon>Vibrio oreintalis group</taxon>
    </lineage>
</organism>
<evidence type="ECO:0000259" key="6">
    <source>
        <dbReference type="PROSITE" id="PS51900"/>
    </source>
</evidence>
<gene>
    <name evidence="7" type="ORF">VISI1226_01670</name>
</gene>
<dbReference type="AlphaFoldDB" id="E8M5K0"/>
<dbReference type="GO" id="GO:0006310">
    <property type="term" value="P:DNA recombination"/>
    <property type="evidence" value="ECO:0007669"/>
    <property type="project" value="UniProtKB-KW"/>
</dbReference>
<reference evidence="7 8" key="1">
    <citation type="journal article" date="2012" name="Int. J. Syst. Evol. Microbiol.">
        <title>Vibrio caribbeanicus sp. nov., isolated from the marine sponge Scleritoderma cyanea.</title>
        <authorList>
            <person name="Hoffmann M."/>
            <person name="Monday S.R."/>
            <person name="Allard M.W."/>
            <person name="Strain E.A."/>
            <person name="Whittaker P."/>
            <person name="Naum M."/>
            <person name="McCarthy P.J."/>
            <person name="Lopez J.V."/>
            <person name="Fischer M."/>
            <person name="Brown E.W."/>
        </authorList>
    </citation>
    <scope>NUCLEOTIDE SEQUENCE [LARGE SCALE GENOMIC DNA]</scope>
    <source>
        <strain evidence="8">DSMZ 21326</strain>
    </source>
</reference>
<protein>
    <recommendedName>
        <fullName evidence="9">Integrase</fullName>
    </recommendedName>
</protein>
<evidence type="ECO:0000256" key="2">
    <source>
        <dbReference type="ARBA" id="ARBA00023125"/>
    </source>
</evidence>
<dbReference type="SUPFAM" id="SSF56349">
    <property type="entry name" value="DNA breaking-rejoining enzymes"/>
    <property type="match status" value="1"/>
</dbReference>
<keyword evidence="3" id="KW-0233">DNA recombination</keyword>
<dbReference type="SUPFAM" id="SSF47823">
    <property type="entry name" value="lambda integrase-like, N-terminal domain"/>
    <property type="match status" value="1"/>
</dbReference>
<accession>E8M5K0</accession>
<dbReference type="PROSITE" id="PS51900">
    <property type="entry name" value="CB"/>
    <property type="match status" value="1"/>
</dbReference>
<evidence type="ECO:0000259" key="5">
    <source>
        <dbReference type="PROSITE" id="PS51898"/>
    </source>
</evidence>
<dbReference type="RefSeq" id="WP_008076051.1">
    <property type="nucleotide sequence ID" value="NZ_AEVT01000056.1"/>
</dbReference>
<dbReference type="InterPro" id="IPR010998">
    <property type="entry name" value="Integrase_recombinase_N"/>
</dbReference>
<dbReference type="EMBL" id="AEVT01000056">
    <property type="protein sequence ID" value="EGA70793.1"/>
    <property type="molecule type" value="Genomic_DNA"/>
</dbReference>